<dbReference type="InterPro" id="IPR012337">
    <property type="entry name" value="RNaseH-like_sf"/>
</dbReference>
<evidence type="ECO:0000256" key="3">
    <source>
        <dbReference type="ARBA" id="ARBA00022771"/>
    </source>
</evidence>
<keyword evidence="8" id="KW-0539">Nucleus</keyword>
<keyword evidence="3 9" id="KW-0863">Zinc-finger</keyword>
<protein>
    <submittedName>
        <fullName evidence="12">E3 SUMO-protein ligase ZBED1</fullName>
    </submittedName>
</protein>
<dbReference type="Proteomes" id="UP001219518">
    <property type="component" value="Unassembled WGS sequence"/>
</dbReference>
<evidence type="ECO:0000256" key="5">
    <source>
        <dbReference type="ARBA" id="ARBA00023015"/>
    </source>
</evidence>
<sequence>MKSRGGRSKPSAVWQHFKKSGKDVAKCNYCQGSKALVSHKHSNTTNLRNHLKNHHFPIFLKLGQETGGGGDEDSDNEQEIDEENLLLDVEVRSPDTGGAGPSSSSASTSRLSPSESPSRSSVTSESESAANASAPFSPPISPAPKRPSSRSGTPLLQGQEKMDTYCVPDSKTTERLHYAVTYYIVTCNRPLNTVEKPGFKEMLKAFKPGYTVLSRRFLTDDYIPRLEEQVKSHLKSLLENAGECSLTSDNWTSQADIPYASLTSHFFDKGWENLYAVTLSCRAMHGSHTGENLKAFFEEALGSWGIDIKNCVSLTTDNASDMRLAAELLDIPHMRCIAHTLQNGVEEIFKDDLIKPAVKACKELLAWQHKQKVWKEYKAYVKKHHSGCKAKKLPTISPTRWWSELNLFESVVESQHLLRQFAAAYSNGKFQRMVPGPKEMYIIQSVIRALKPIEQICSNLSGDTYVTASAVLPIIHLLEAGFEDDDAEIEDELDEDDEFDVDKDRLTAAALRLPILMKLHKRFSPGELDEQDLAAMTPVMAAQGRIDHRCAVKCNDLLTKVSFLDPRYKEELTASEKEKAKFQLIAEYRASLSAEGGATEEAITPVASQPSLAGLFAKRRKTGGGVGVNNGTAECSGGAAALGPEELFQQELSRFDSIQVHMETDIRLWWKERVDTYPRLAVLARKYLSMPATSTPSERLFSVGGNIITDTRTCLGGELSETLIFLSSNKSLIKKPAHR</sequence>
<name>A0AAE1HAD6_9NEOP</name>
<feature type="domain" description="BED-type" evidence="11">
    <location>
        <begin position="8"/>
        <end position="55"/>
    </location>
</feature>
<keyword evidence="4" id="KW-0862">Zinc</keyword>
<dbReference type="InterPro" id="IPR052035">
    <property type="entry name" value="ZnF_BED_domain_contain"/>
</dbReference>
<dbReference type="GO" id="GO:0008270">
    <property type="term" value="F:zinc ion binding"/>
    <property type="evidence" value="ECO:0007669"/>
    <property type="project" value="UniProtKB-KW"/>
</dbReference>
<dbReference type="GO" id="GO:0046983">
    <property type="term" value="F:protein dimerization activity"/>
    <property type="evidence" value="ECO:0007669"/>
    <property type="project" value="InterPro"/>
</dbReference>
<evidence type="ECO:0000256" key="7">
    <source>
        <dbReference type="ARBA" id="ARBA00023163"/>
    </source>
</evidence>
<keyword evidence="2" id="KW-0479">Metal-binding</keyword>
<evidence type="ECO:0000313" key="12">
    <source>
        <dbReference type="EMBL" id="KAK3917146.1"/>
    </source>
</evidence>
<dbReference type="Pfam" id="PF02892">
    <property type="entry name" value="zf-BED"/>
    <property type="match status" value="1"/>
</dbReference>
<feature type="region of interest" description="Disordered" evidence="10">
    <location>
        <begin position="92"/>
        <end position="162"/>
    </location>
</feature>
<feature type="compositionally biased region" description="Low complexity" evidence="10">
    <location>
        <begin position="101"/>
        <end position="135"/>
    </location>
</feature>
<dbReference type="GO" id="GO:0009791">
    <property type="term" value="P:post-embryonic development"/>
    <property type="evidence" value="ECO:0007669"/>
    <property type="project" value="UniProtKB-ARBA"/>
</dbReference>
<evidence type="ECO:0000256" key="8">
    <source>
        <dbReference type="ARBA" id="ARBA00023242"/>
    </source>
</evidence>
<keyword evidence="12" id="KW-0436">Ligase</keyword>
<keyword evidence="6" id="KW-0238">DNA-binding</keyword>
<keyword evidence="7" id="KW-0804">Transcription</keyword>
<dbReference type="InterPro" id="IPR036236">
    <property type="entry name" value="Znf_C2H2_sf"/>
</dbReference>
<dbReference type="GO" id="GO:0005634">
    <property type="term" value="C:nucleus"/>
    <property type="evidence" value="ECO:0007669"/>
    <property type="project" value="UniProtKB-SubCell"/>
</dbReference>
<reference evidence="12" key="1">
    <citation type="submission" date="2021-07" db="EMBL/GenBank/DDBJ databases">
        <authorList>
            <person name="Catto M.A."/>
            <person name="Jacobson A."/>
            <person name="Kennedy G."/>
            <person name="Labadie P."/>
            <person name="Hunt B.G."/>
            <person name="Srinivasan R."/>
        </authorList>
    </citation>
    <scope>NUCLEOTIDE SEQUENCE</scope>
    <source>
        <strain evidence="12">PL_HMW_Pooled</strain>
        <tissue evidence="12">Head</tissue>
    </source>
</reference>
<dbReference type="GO" id="GO:0003677">
    <property type="term" value="F:DNA binding"/>
    <property type="evidence" value="ECO:0007669"/>
    <property type="project" value="UniProtKB-KW"/>
</dbReference>
<dbReference type="PROSITE" id="PS50808">
    <property type="entry name" value="ZF_BED"/>
    <property type="match status" value="1"/>
</dbReference>
<evidence type="ECO:0000259" key="11">
    <source>
        <dbReference type="PROSITE" id="PS50808"/>
    </source>
</evidence>
<keyword evidence="13" id="KW-1185">Reference proteome</keyword>
<comment type="subcellular location">
    <subcellularLocation>
        <location evidence="1">Nucleus</location>
    </subcellularLocation>
</comment>
<comment type="caution">
    <text evidence="12">The sequence shown here is derived from an EMBL/GenBank/DDBJ whole genome shotgun (WGS) entry which is preliminary data.</text>
</comment>
<evidence type="ECO:0000256" key="2">
    <source>
        <dbReference type="ARBA" id="ARBA00022723"/>
    </source>
</evidence>
<gene>
    <name evidence="12" type="ORF">KUF71_006765</name>
</gene>
<evidence type="ECO:0000256" key="9">
    <source>
        <dbReference type="PROSITE-ProRule" id="PRU00027"/>
    </source>
</evidence>
<dbReference type="PANTHER" id="PTHR46481:SF10">
    <property type="entry name" value="ZINC FINGER BED DOMAIN-CONTAINING PROTEIN 39"/>
    <property type="match status" value="1"/>
</dbReference>
<dbReference type="PANTHER" id="PTHR46481">
    <property type="entry name" value="ZINC FINGER BED DOMAIN-CONTAINING PROTEIN 4"/>
    <property type="match status" value="1"/>
</dbReference>
<dbReference type="SUPFAM" id="SSF53098">
    <property type="entry name" value="Ribonuclease H-like"/>
    <property type="match status" value="1"/>
</dbReference>
<dbReference type="GO" id="GO:0016874">
    <property type="term" value="F:ligase activity"/>
    <property type="evidence" value="ECO:0007669"/>
    <property type="project" value="UniProtKB-KW"/>
</dbReference>
<dbReference type="InterPro" id="IPR008906">
    <property type="entry name" value="HATC_C_dom"/>
</dbReference>
<evidence type="ECO:0000256" key="4">
    <source>
        <dbReference type="ARBA" id="ARBA00022833"/>
    </source>
</evidence>
<proteinExistence type="predicted"/>
<dbReference type="EMBL" id="JAHWGI010000685">
    <property type="protein sequence ID" value="KAK3917146.1"/>
    <property type="molecule type" value="Genomic_DNA"/>
</dbReference>
<dbReference type="SUPFAM" id="SSF57667">
    <property type="entry name" value="beta-beta-alpha zinc fingers"/>
    <property type="match status" value="1"/>
</dbReference>
<evidence type="ECO:0000256" key="6">
    <source>
        <dbReference type="ARBA" id="ARBA00023125"/>
    </source>
</evidence>
<accession>A0AAE1HAD6</accession>
<evidence type="ECO:0000313" key="13">
    <source>
        <dbReference type="Proteomes" id="UP001219518"/>
    </source>
</evidence>
<evidence type="ECO:0000256" key="1">
    <source>
        <dbReference type="ARBA" id="ARBA00004123"/>
    </source>
</evidence>
<dbReference type="InterPro" id="IPR003656">
    <property type="entry name" value="Znf_BED"/>
</dbReference>
<organism evidence="12 13">
    <name type="scientific">Frankliniella fusca</name>
    <dbReference type="NCBI Taxonomy" id="407009"/>
    <lineage>
        <taxon>Eukaryota</taxon>
        <taxon>Metazoa</taxon>
        <taxon>Ecdysozoa</taxon>
        <taxon>Arthropoda</taxon>
        <taxon>Hexapoda</taxon>
        <taxon>Insecta</taxon>
        <taxon>Pterygota</taxon>
        <taxon>Neoptera</taxon>
        <taxon>Paraneoptera</taxon>
        <taxon>Thysanoptera</taxon>
        <taxon>Terebrantia</taxon>
        <taxon>Thripoidea</taxon>
        <taxon>Thripidae</taxon>
        <taxon>Frankliniella</taxon>
    </lineage>
</organism>
<evidence type="ECO:0000256" key="10">
    <source>
        <dbReference type="SAM" id="MobiDB-lite"/>
    </source>
</evidence>
<dbReference type="AlphaFoldDB" id="A0AAE1HAD6"/>
<dbReference type="SMART" id="SM00614">
    <property type="entry name" value="ZnF_BED"/>
    <property type="match status" value="1"/>
</dbReference>
<feature type="compositionally biased region" description="Pro residues" evidence="10">
    <location>
        <begin position="136"/>
        <end position="145"/>
    </location>
</feature>
<keyword evidence="5" id="KW-0805">Transcription regulation</keyword>
<reference evidence="12" key="2">
    <citation type="journal article" date="2023" name="BMC Genomics">
        <title>Pest status, molecular evolution, and epigenetic factors derived from the genome assembly of Frankliniella fusca, a thysanopteran phytovirus vector.</title>
        <authorList>
            <person name="Catto M.A."/>
            <person name="Labadie P.E."/>
            <person name="Jacobson A.L."/>
            <person name="Kennedy G.G."/>
            <person name="Srinivasan R."/>
            <person name="Hunt B.G."/>
        </authorList>
    </citation>
    <scope>NUCLEOTIDE SEQUENCE</scope>
    <source>
        <strain evidence="12">PL_HMW_Pooled</strain>
    </source>
</reference>
<dbReference type="Pfam" id="PF05699">
    <property type="entry name" value="Dimer_Tnp_hAT"/>
    <property type="match status" value="1"/>
</dbReference>